<proteinExistence type="predicted"/>
<dbReference type="GeneID" id="93134677"/>
<protein>
    <submittedName>
        <fullName evidence="3">2TM domain-containing protein</fullName>
    </submittedName>
</protein>
<keyword evidence="4" id="KW-1185">Reference proteome</keyword>
<keyword evidence="1" id="KW-0812">Transmembrane</keyword>
<accession>A0A7T7V268</accession>
<evidence type="ECO:0000313" key="3">
    <source>
        <dbReference type="EMBL" id="QQN60379.1"/>
    </source>
</evidence>
<reference evidence="3 4" key="1">
    <citation type="submission" date="2020-12" db="EMBL/GenBank/DDBJ databases">
        <title>FDA dAtabase for Regulatory Grade micrObial Sequences (FDA-ARGOS): Supporting development and validation of Infectious Disease Dx tests.</title>
        <authorList>
            <person name="Kerrigan L."/>
            <person name="Long C."/>
            <person name="Tallon L."/>
            <person name="Sadzewicz L."/>
            <person name="Zhao X."/>
            <person name="Boylan J."/>
            <person name="Ott S."/>
            <person name="Bowen H."/>
            <person name="Vavikolanu K."/>
            <person name="Mehta A."/>
            <person name="Aluvathingal J."/>
            <person name="Nadendla S."/>
            <person name="Yan Y."/>
            <person name="Sichtig H."/>
        </authorList>
    </citation>
    <scope>NUCLEOTIDE SEQUENCE [LARGE SCALE GENOMIC DNA]</scope>
    <source>
        <strain evidence="3 4">FDAARGOS_1031</strain>
    </source>
</reference>
<evidence type="ECO:0000313" key="4">
    <source>
        <dbReference type="Proteomes" id="UP000595426"/>
    </source>
</evidence>
<name>A0A7T7V268_9FLAO</name>
<feature type="domain" description="2TM" evidence="2">
    <location>
        <begin position="21"/>
        <end position="100"/>
    </location>
</feature>
<dbReference type="AlphaFoldDB" id="A0A7T7V268"/>
<feature type="transmembrane region" description="Helical" evidence="1">
    <location>
        <begin position="32"/>
        <end position="54"/>
    </location>
</feature>
<dbReference type="OrthoDB" id="1495672at2"/>
<organism evidence="3 4">
    <name type="scientific">Elizabethkingia bruuniana</name>
    <dbReference type="NCBI Taxonomy" id="1756149"/>
    <lineage>
        <taxon>Bacteria</taxon>
        <taxon>Pseudomonadati</taxon>
        <taxon>Bacteroidota</taxon>
        <taxon>Flavobacteriia</taxon>
        <taxon>Flavobacteriales</taxon>
        <taxon>Weeksellaceae</taxon>
        <taxon>Elizabethkingia</taxon>
    </lineage>
</organism>
<evidence type="ECO:0000256" key="1">
    <source>
        <dbReference type="SAM" id="Phobius"/>
    </source>
</evidence>
<dbReference type="KEGG" id="egm:AYC65_17300"/>
<dbReference type="RefSeq" id="WP_034870809.1">
    <property type="nucleotide sequence ID" value="NZ_CBCSDR010000002.1"/>
</dbReference>
<gene>
    <name evidence="3" type="ORF">I6H88_07315</name>
</gene>
<dbReference type="Pfam" id="PF13239">
    <property type="entry name" value="2TM"/>
    <property type="match status" value="1"/>
</dbReference>
<keyword evidence="1" id="KW-1133">Transmembrane helix</keyword>
<feature type="transmembrane region" description="Helical" evidence="1">
    <location>
        <begin position="66"/>
        <end position="87"/>
    </location>
</feature>
<evidence type="ECO:0000259" key="2">
    <source>
        <dbReference type="Pfam" id="PF13239"/>
    </source>
</evidence>
<dbReference type="InterPro" id="IPR025698">
    <property type="entry name" value="2TM_dom"/>
</dbReference>
<dbReference type="Proteomes" id="UP000595426">
    <property type="component" value="Chromosome"/>
</dbReference>
<keyword evidence="1" id="KW-0472">Membrane</keyword>
<dbReference type="EMBL" id="CP067018">
    <property type="protein sequence ID" value="QQN60379.1"/>
    <property type="molecule type" value="Genomic_DNA"/>
</dbReference>
<sequence length="109" mass="13066">MKSYFNNDSESFSDEEIEFLEAKRRVKEIRGFYIHFLIYLAVNVFILAENFYNYHQIGWTNIYVPVLWGIVVLIHAGSIFLPGIIFGDDWEKKKIKKLMEKYKSQNKYD</sequence>